<dbReference type="KEGG" id="rhoz:GXP67_15230"/>
<name>A0A6C0GJN5_9BACT</name>
<dbReference type="AlphaFoldDB" id="A0A6C0GJN5"/>
<proteinExistence type="predicted"/>
<gene>
    <name evidence="1" type="ORF">GXP67_15230</name>
</gene>
<evidence type="ECO:0000313" key="1">
    <source>
        <dbReference type="EMBL" id="QHT67893.1"/>
    </source>
</evidence>
<reference evidence="1 2" key="1">
    <citation type="submission" date="2020-01" db="EMBL/GenBank/DDBJ databases">
        <authorList>
            <person name="Kim M.K."/>
        </authorList>
    </citation>
    <scope>NUCLEOTIDE SEQUENCE [LARGE SCALE GENOMIC DNA]</scope>
    <source>
        <strain evidence="1 2">172606-1</strain>
    </source>
</reference>
<keyword evidence="2" id="KW-1185">Reference proteome</keyword>
<dbReference type="EMBL" id="CP048222">
    <property type="protein sequence ID" value="QHT67893.1"/>
    <property type="molecule type" value="Genomic_DNA"/>
</dbReference>
<evidence type="ECO:0000313" key="2">
    <source>
        <dbReference type="Proteomes" id="UP000480178"/>
    </source>
</evidence>
<sequence>MAKLKNIIKQLSLEDYKAIYDSLMTSNAEKSAYLLKFMREKQLSDNKIMEQLEVNTNAYYTLRSRLNQKIEEYLLQQMESPRTDLLKKVANINEIIFTKKRAIAVATLKKLEKELLDYDLSNELTVIYKTLKKLHINTPELFNYSQLYNRHVAYMLAIDKAEDLLAEYFKKYGLYTLSGNSTEKLELTLLHREMDNVCRLYQSHRLYIYQHCMSIFHRLFVEDEIEKTQDDLEPIEDILANVEKIFTQYSLDSIYYHLKLVFEFLKLEYYTHYKVYKKAEKYFDEVNDAISTLLTNYSLYTYPSQFLFTKVNRHIRMDAEHLMYEENEGLFQDFEVDTHDLPKYISYVTYRALSCYYANKYDEASKWINNLLNDLSLKKYPQAQLEVKLLLALQYCLLNDYELFSQLLNSIQRQIRILGKDNCERMLVFTKILKTSLYDSKNGKAAKIRALVDKLNRTEQEGFSISNYIKMDESFIARLTT</sequence>
<organism evidence="1 2">
    <name type="scientific">Rhodocytophaga rosea</name>
    <dbReference type="NCBI Taxonomy" id="2704465"/>
    <lineage>
        <taxon>Bacteria</taxon>
        <taxon>Pseudomonadati</taxon>
        <taxon>Bacteroidota</taxon>
        <taxon>Cytophagia</taxon>
        <taxon>Cytophagales</taxon>
        <taxon>Rhodocytophagaceae</taxon>
        <taxon>Rhodocytophaga</taxon>
    </lineage>
</organism>
<dbReference type="RefSeq" id="WP_162443915.1">
    <property type="nucleotide sequence ID" value="NZ_CP048222.1"/>
</dbReference>
<accession>A0A6C0GJN5</accession>
<protein>
    <submittedName>
        <fullName evidence="1">Uncharacterized protein</fullName>
    </submittedName>
</protein>
<dbReference type="Proteomes" id="UP000480178">
    <property type="component" value="Chromosome"/>
</dbReference>